<comment type="caution">
    <text evidence="3">The sequence shown here is derived from an EMBL/GenBank/DDBJ whole genome shotgun (WGS) entry which is preliminary data.</text>
</comment>
<name>A0A2J8NR17_PANTR</name>
<dbReference type="PROSITE" id="PS50096">
    <property type="entry name" value="IQ"/>
    <property type="match status" value="1"/>
</dbReference>
<dbReference type="PANTHER" id="PTHR14465:SF0">
    <property type="entry name" value="IQ DOMAIN-CONTAINING PROTEIN H"/>
    <property type="match status" value="1"/>
</dbReference>
<dbReference type="EMBL" id="NBAG03000224">
    <property type="protein sequence ID" value="PNI74216.1"/>
    <property type="molecule type" value="Genomic_DNA"/>
</dbReference>
<organism evidence="3 4">
    <name type="scientific">Pan troglodytes</name>
    <name type="common">Chimpanzee</name>
    <dbReference type="NCBI Taxonomy" id="9598"/>
    <lineage>
        <taxon>Eukaryota</taxon>
        <taxon>Metazoa</taxon>
        <taxon>Chordata</taxon>
        <taxon>Craniata</taxon>
        <taxon>Vertebrata</taxon>
        <taxon>Euteleostomi</taxon>
        <taxon>Mammalia</taxon>
        <taxon>Eutheria</taxon>
        <taxon>Euarchontoglires</taxon>
        <taxon>Primates</taxon>
        <taxon>Haplorrhini</taxon>
        <taxon>Catarrhini</taxon>
        <taxon>Hominidae</taxon>
        <taxon>Pan</taxon>
    </lineage>
</organism>
<evidence type="ECO:0000313" key="3">
    <source>
        <dbReference type="EMBL" id="PNI74216.1"/>
    </source>
</evidence>
<proteinExistence type="predicted"/>
<protein>
    <submittedName>
        <fullName evidence="3">IQCH isoform 6</fullName>
    </submittedName>
</protein>
<dbReference type="InterPro" id="IPR056855">
    <property type="entry name" value="ATP-grasp_IQCH"/>
</dbReference>
<evidence type="ECO:0000313" key="4">
    <source>
        <dbReference type="Proteomes" id="UP000236370"/>
    </source>
</evidence>
<dbReference type="Proteomes" id="UP000236370">
    <property type="component" value="Unassembled WGS sequence"/>
</dbReference>
<sequence length="932" mass="107028">MAQNTENQDPVGSILIQIHEDLYQLKEKLTKFSPEEKGETLDIQSLETAIKRTEVGLRIHIEKYLNVVNQNVLTTSVNDESLYTPQASKWLLPTVIDQKSFIFPQESEGTFWQPQRQHSSSLPDFPRAKRKIGLNVKILQDPENIHHRAAVNANYGISLPYINQRKACVKVSKLIKGSNISNLTVLPSSHRTDPYFTPIPVLQADAHKATFTIPREPPPSPAEVKFFPKKQRSKGKSRRLRGHHDRKAMKVKTPLRALKSLWDYDFLIYDGVIDNTAPDFLAFKEHFSLAWGGIFSLLEHVEKFLRNYAIPEVKIKGNNLVALLPEFELTNKLSRYDLLSVLEDPAHVQMLINLPGQRYKGQDGNSEAAMKIQATWKCYKARKFFLFYRQQKWASGVIAIAWLLYCHKTRLKKILKESRQRHLENFRIRAKHLAANWNRIRTSRRTIIHIPSLGYSQPVREHIADFNTQQNMQLGRLCDILDANVNVIYICSHHMNDELVLYYKKILSLHAAVKSGNLEDRSDLQDRFKIITPEAVNIFPMIEQLSQLITDHLQIQRWLFKMDSEFRGNGTAFCDIPSYLKCYKWVLKESSRYGLEDWRKKWAQEPALVKISEELAGILAQHAQPVNEKRFPTWRKFLQTFLSQGGVIEAFPPADNVTNLTVDMLIEPNGKISVLSTGDQLHAESPFISSGTTVPQTSVDPQVLTYLCLQIGKACRMRDVVGYFSIDLVTFIDPSTLEQQVWATGLNLAYSDQLALTQLTLYLTNGHLDCSLSTLEVPRFVPKERKKTKCMSALSMPTLATSRYAVMTTQLRHSNLSLVFHYVFLQICRAHGIGYDLEERQGTVFILYEHLKRHKLGMLTIGEDLQGVLMTFARNLFIIHQEISAPNMQGETNFKTTIADIETILRVTKENKMRFEEEQQSKDDKNLSKPKK</sequence>
<dbReference type="InterPro" id="IPR038752">
    <property type="entry name" value="IQCH"/>
</dbReference>
<evidence type="ECO:0000256" key="1">
    <source>
        <dbReference type="SAM" id="MobiDB-lite"/>
    </source>
</evidence>
<reference evidence="3 4" key="1">
    <citation type="submission" date="2017-12" db="EMBL/GenBank/DDBJ databases">
        <title>High-resolution comparative analysis of great ape genomes.</title>
        <authorList>
            <person name="Pollen A."/>
            <person name="Hastie A."/>
            <person name="Hormozdiari F."/>
            <person name="Dougherty M."/>
            <person name="Liu R."/>
            <person name="Chaisson M."/>
            <person name="Hoppe E."/>
            <person name="Hill C."/>
            <person name="Pang A."/>
            <person name="Hillier L."/>
            <person name="Baker C."/>
            <person name="Armstrong J."/>
            <person name="Shendure J."/>
            <person name="Paten B."/>
            <person name="Wilson R."/>
            <person name="Chao H."/>
            <person name="Schneider V."/>
            <person name="Ventura M."/>
            <person name="Kronenberg Z."/>
            <person name="Murali S."/>
            <person name="Gordon D."/>
            <person name="Cantsilieris S."/>
            <person name="Munson K."/>
            <person name="Nelson B."/>
            <person name="Raja A."/>
            <person name="Underwood J."/>
            <person name="Diekhans M."/>
            <person name="Fiddes I."/>
            <person name="Haussler D."/>
            <person name="Eichler E."/>
        </authorList>
    </citation>
    <scope>NUCLEOTIDE SEQUENCE [LARGE SCALE GENOMIC DNA]</scope>
    <source>
        <strain evidence="3">Yerkes chimp pedigree #C0471</strain>
    </source>
</reference>
<dbReference type="AlphaFoldDB" id="A0A2J8NR17"/>
<dbReference type="Pfam" id="PF24923">
    <property type="entry name" value="ATP-grasp_IQCH"/>
    <property type="match status" value="1"/>
</dbReference>
<feature type="region of interest" description="Disordered" evidence="1">
    <location>
        <begin position="912"/>
        <end position="932"/>
    </location>
</feature>
<gene>
    <name evidence="3" type="ORF">CK820_G0008230</name>
</gene>
<dbReference type="PANTHER" id="PTHR14465">
    <property type="entry name" value="IQ DOMAIN-CONTAINING PROTEIN H"/>
    <property type="match status" value="1"/>
</dbReference>
<accession>A0A2J8NR17</accession>
<evidence type="ECO:0000259" key="2">
    <source>
        <dbReference type="Pfam" id="PF24923"/>
    </source>
</evidence>
<feature type="domain" description="IQCH-like ATP-grasp" evidence="2">
    <location>
        <begin position="541"/>
        <end position="771"/>
    </location>
</feature>